<comment type="caution">
    <text evidence="4">The sequence shown here is derived from an EMBL/GenBank/DDBJ whole genome shotgun (WGS) entry which is preliminary data.</text>
</comment>
<dbReference type="Pfam" id="PF12853">
    <property type="entry name" value="NADH_u_ox_C"/>
    <property type="match status" value="1"/>
</dbReference>
<dbReference type="Proteomes" id="UP000777482">
    <property type="component" value="Unassembled WGS sequence"/>
</dbReference>
<keyword evidence="5" id="KW-1185">Reference proteome</keyword>
<dbReference type="InterPro" id="IPR024549">
    <property type="entry name" value="NADH-UbQ_OxRdtase_su21_C_fun"/>
</dbReference>
<dbReference type="PANTHER" id="PTHR34062:SF1">
    <property type="entry name" value="NADH-UBIQUINONE OXIDOREDUCTASE 21KDA SUBUNIT N-TERMINAL DOMAIN-CONTAINING PROTEIN"/>
    <property type="match status" value="1"/>
</dbReference>
<dbReference type="InterPro" id="IPR019721">
    <property type="entry name" value="NADH-UbQ_OxRdtase_su21_N"/>
</dbReference>
<dbReference type="InterPro" id="IPR053229">
    <property type="entry name" value="NADH-Q_oxidrdct_subunit"/>
</dbReference>
<protein>
    <submittedName>
        <fullName evidence="4">Uncharacterized protein</fullName>
    </submittedName>
</protein>
<feature type="transmembrane region" description="Helical" evidence="1">
    <location>
        <begin position="75"/>
        <end position="93"/>
    </location>
</feature>
<gene>
    <name evidence="4" type="ORF">C6P46_005215</name>
</gene>
<keyword evidence="1" id="KW-0812">Transmembrane</keyword>
<name>A0A9P6VY92_RHOMI</name>
<organism evidence="4 5">
    <name type="scientific">Rhodotorula mucilaginosa</name>
    <name type="common">Yeast</name>
    <name type="synonym">Rhodotorula rubra</name>
    <dbReference type="NCBI Taxonomy" id="5537"/>
    <lineage>
        <taxon>Eukaryota</taxon>
        <taxon>Fungi</taxon>
        <taxon>Dikarya</taxon>
        <taxon>Basidiomycota</taxon>
        <taxon>Pucciniomycotina</taxon>
        <taxon>Microbotryomycetes</taxon>
        <taxon>Sporidiobolales</taxon>
        <taxon>Sporidiobolaceae</taxon>
        <taxon>Rhodotorula</taxon>
    </lineage>
</organism>
<evidence type="ECO:0000313" key="5">
    <source>
        <dbReference type="Proteomes" id="UP000777482"/>
    </source>
</evidence>
<evidence type="ECO:0000259" key="2">
    <source>
        <dbReference type="Pfam" id="PF10785"/>
    </source>
</evidence>
<dbReference type="AlphaFoldDB" id="A0A9P6VY92"/>
<evidence type="ECO:0000259" key="3">
    <source>
        <dbReference type="Pfam" id="PF12853"/>
    </source>
</evidence>
<proteinExistence type="predicted"/>
<dbReference type="Pfam" id="PF10785">
    <property type="entry name" value="NADH-u_ox-rdase"/>
    <property type="match status" value="1"/>
</dbReference>
<feature type="domain" description="NADH-ubiquinone oxidoreductase 21kDa subunit N-terminal" evidence="2">
    <location>
        <begin position="10"/>
        <end position="105"/>
    </location>
</feature>
<feature type="transmembrane region" description="Helical" evidence="1">
    <location>
        <begin position="34"/>
        <end position="54"/>
    </location>
</feature>
<accession>A0A9P6VY92</accession>
<keyword evidence="1" id="KW-0472">Membrane</keyword>
<keyword evidence="1" id="KW-1133">Transmembrane helix</keyword>
<dbReference type="OrthoDB" id="196140at2759"/>
<dbReference type="EMBL" id="PUHQ01000055">
    <property type="protein sequence ID" value="KAG0659285.1"/>
    <property type="molecule type" value="Genomic_DNA"/>
</dbReference>
<reference evidence="4 5" key="1">
    <citation type="submission" date="2020-11" db="EMBL/GenBank/DDBJ databases">
        <title>Kefir isolates.</title>
        <authorList>
            <person name="Marcisauskas S."/>
            <person name="Kim Y."/>
            <person name="Blasche S."/>
        </authorList>
    </citation>
    <scope>NUCLEOTIDE SEQUENCE [LARGE SCALE GENOMIC DNA]</scope>
    <source>
        <strain evidence="4 5">KR</strain>
    </source>
</reference>
<sequence>MPVNDVNNLNTPFPVVDADPHFNRVVRYFRPADYGIWAAGTVAAPAILYGLEMADSTLPRGMKPHPSGRFLHLRSTLRMTTFLGFAGGFLLAYQNSSLRLWGWKENHREQERDLVELGQLAKEGKPLYGETDLPEYIQGVAHRNSMWSQLKFGVLPWFNFVNHQHHGTDPAKYKEES</sequence>
<dbReference type="PANTHER" id="PTHR34062">
    <property type="entry name" value="OXIDOREDUCTASE 21 KDA SUBUNIT, PUTATIVE (AFU_ORTHOLOGUE AFUA_4G04750)-RELATED"/>
    <property type="match status" value="1"/>
</dbReference>
<evidence type="ECO:0000256" key="1">
    <source>
        <dbReference type="SAM" id="Phobius"/>
    </source>
</evidence>
<feature type="domain" description="NADH-ubiquinone oxidoreductase 21kDa subunit C-terminal fungi" evidence="3">
    <location>
        <begin position="116"/>
        <end position="175"/>
    </location>
</feature>
<evidence type="ECO:0000313" key="4">
    <source>
        <dbReference type="EMBL" id="KAG0659285.1"/>
    </source>
</evidence>